<feature type="transmembrane region" description="Helical" evidence="4">
    <location>
        <begin position="61"/>
        <end position="84"/>
    </location>
</feature>
<feature type="transmembrane region" description="Helical" evidence="4">
    <location>
        <begin position="147"/>
        <end position="168"/>
    </location>
</feature>
<dbReference type="InterPro" id="IPR036259">
    <property type="entry name" value="MFS_trans_sf"/>
</dbReference>
<organism evidence="5 6">
    <name type="scientific">Caulobacter segnis</name>
    <dbReference type="NCBI Taxonomy" id="88688"/>
    <lineage>
        <taxon>Bacteria</taxon>
        <taxon>Pseudomonadati</taxon>
        <taxon>Pseudomonadota</taxon>
        <taxon>Alphaproteobacteria</taxon>
        <taxon>Caulobacterales</taxon>
        <taxon>Caulobacteraceae</taxon>
        <taxon>Caulobacter</taxon>
    </lineage>
</organism>
<name>A0ABM6TIV2_9CAUL</name>
<feature type="transmembrane region" description="Helical" evidence="4">
    <location>
        <begin position="372"/>
        <end position="393"/>
    </location>
</feature>
<evidence type="ECO:0000313" key="6">
    <source>
        <dbReference type="Proteomes" id="UP000240527"/>
    </source>
</evidence>
<dbReference type="SUPFAM" id="SSF103473">
    <property type="entry name" value="MFS general substrate transporter"/>
    <property type="match status" value="1"/>
</dbReference>
<accession>A0ABM6TIV2</accession>
<protein>
    <submittedName>
        <fullName evidence="5">MFS transporter</fullName>
    </submittedName>
</protein>
<feature type="transmembrane region" description="Helical" evidence="4">
    <location>
        <begin position="28"/>
        <end position="49"/>
    </location>
</feature>
<reference evidence="5 6" key="1">
    <citation type="journal article" date="2015" name="Biotechnol. Bioeng.">
        <title>Genome sequence and phenotypic characterization of Caulobacter segnis.</title>
        <authorList>
            <person name="Patel S."/>
            <person name="Fletcher B."/>
            <person name="Scott D.C."/>
            <person name="Ely B."/>
        </authorList>
    </citation>
    <scope>NUCLEOTIDE SEQUENCE [LARGE SCALE GENOMIC DNA]</scope>
    <source>
        <strain evidence="5 6">TK0059</strain>
    </source>
</reference>
<dbReference type="RefSeq" id="WP_013080117.1">
    <property type="nucleotide sequence ID" value="NZ_CP027850.1"/>
</dbReference>
<dbReference type="Proteomes" id="UP000240527">
    <property type="component" value="Chromosome"/>
</dbReference>
<dbReference type="Pfam" id="PF07690">
    <property type="entry name" value="MFS_1"/>
    <property type="match status" value="1"/>
</dbReference>
<feature type="transmembrane region" description="Helical" evidence="4">
    <location>
        <begin position="90"/>
        <end position="109"/>
    </location>
</feature>
<gene>
    <name evidence="5" type="ORF">B7G68_15505</name>
</gene>
<feature type="transmembrane region" description="Helical" evidence="4">
    <location>
        <begin position="255"/>
        <end position="278"/>
    </location>
</feature>
<evidence type="ECO:0000313" key="5">
    <source>
        <dbReference type="EMBL" id="AVQ03128.1"/>
    </source>
</evidence>
<dbReference type="InterPro" id="IPR011701">
    <property type="entry name" value="MFS"/>
</dbReference>
<keyword evidence="2 4" id="KW-1133">Transmembrane helix</keyword>
<dbReference type="EMBL" id="CP027850">
    <property type="protein sequence ID" value="AVQ03128.1"/>
    <property type="molecule type" value="Genomic_DNA"/>
</dbReference>
<feature type="transmembrane region" description="Helical" evidence="4">
    <location>
        <begin position="310"/>
        <end position="330"/>
    </location>
</feature>
<feature type="transmembrane region" description="Helical" evidence="4">
    <location>
        <begin position="342"/>
        <end position="365"/>
    </location>
</feature>
<keyword evidence="3 4" id="KW-0472">Membrane</keyword>
<evidence type="ECO:0000256" key="3">
    <source>
        <dbReference type="ARBA" id="ARBA00023136"/>
    </source>
</evidence>
<keyword evidence="1 4" id="KW-0812">Transmembrane</keyword>
<feature type="transmembrane region" description="Helical" evidence="4">
    <location>
        <begin position="284"/>
        <end position="303"/>
    </location>
</feature>
<dbReference type="Gene3D" id="1.20.1250.20">
    <property type="entry name" value="MFS general substrate transporter like domains"/>
    <property type="match status" value="1"/>
</dbReference>
<evidence type="ECO:0000256" key="1">
    <source>
        <dbReference type="ARBA" id="ARBA00022692"/>
    </source>
</evidence>
<feature type="transmembrane region" description="Helical" evidence="4">
    <location>
        <begin position="121"/>
        <end position="141"/>
    </location>
</feature>
<keyword evidence="6" id="KW-1185">Reference proteome</keyword>
<evidence type="ECO:0000256" key="2">
    <source>
        <dbReference type="ARBA" id="ARBA00022989"/>
    </source>
</evidence>
<sequence length="410" mass="42149">MGMRLLDRAQEAADDDHWIGRPPSGPQIAAYLTVGTVALMFAGVQPILLDALVAERRLTAGLVGWSFTVEFLTLALGVVLSGAVIRPDKLPLKGLLAGLTLAILNAAMLHASGPLVLADRAAAGLVEGVLVWLTMLMITRASTPARWAGVFLVAQGLLQVSFAAILPATLMDRFGANGGFAAAAAVALIGALAAFALPRAAAPLPTEGETETGGARGHGARAIASLAAVFLTYAFFIGFFAYLPQLAGQAKMTPGAVGGAVSLSLALSILGSGVAALVAKRLSYYSACLTSVAAFAVVLVWIWKLPAAPVFMVLASLHGFFWGFFMPFQMPLVIESDPTRRAAALVPTVQALGAAAGPVLCSLWVTEAEARGGLLAAGACLALALLIVTVLHIQRLSTSPLGLMSSSDLS</sequence>
<feature type="transmembrane region" description="Helical" evidence="4">
    <location>
        <begin position="180"/>
        <end position="202"/>
    </location>
</feature>
<evidence type="ECO:0000256" key="4">
    <source>
        <dbReference type="SAM" id="Phobius"/>
    </source>
</evidence>
<feature type="transmembrane region" description="Helical" evidence="4">
    <location>
        <begin position="222"/>
        <end position="243"/>
    </location>
</feature>
<proteinExistence type="predicted"/>